<keyword evidence="2" id="KW-1133">Transmembrane helix</keyword>
<evidence type="ECO:0000256" key="1">
    <source>
        <dbReference type="SAM" id="MobiDB-lite"/>
    </source>
</evidence>
<evidence type="ECO:0000256" key="3">
    <source>
        <dbReference type="SAM" id="SignalP"/>
    </source>
</evidence>
<accession>A0A4Y9YQ71</accession>
<dbReference type="AlphaFoldDB" id="A0A4Y9YQ71"/>
<proteinExistence type="predicted"/>
<feature type="transmembrane region" description="Helical" evidence="2">
    <location>
        <begin position="170"/>
        <end position="191"/>
    </location>
</feature>
<feature type="transmembrane region" description="Helical" evidence="2">
    <location>
        <begin position="227"/>
        <end position="253"/>
    </location>
</feature>
<organism evidence="5 6">
    <name type="scientific">Rhodofomes roseus</name>
    <dbReference type="NCBI Taxonomy" id="34475"/>
    <lineage>
        <taxon>Eukaryota</taxon>
        <taxon>Fungi</taxon>
        <taxon>Dikarya</taxon>
        <taxon>Basidiomycota</taxon>
        <taxon>Agaricomycotina</taxon>
        <taxon>Agaricomycetes</taxon>
        <taxon>Polyporales</taxon>
        <taxon>Rhodofomes</taxon>
    </lineage>
</organism>
<dbReference type="PANTHER" id="PTHR40465">
    <property type="entry name" value="CHROMOSOME 1, WHOLE GENOME SHOTGUN SEQUENCE"/>
    <property type="match status" value="1"/>
</dbReference>
<reference evidence="5 6" key="1">
    <citation type="submission" date="2019-01" db="EMBL/GenBank/DDBJ databases">
        <title>Genome sequencing of the rare red list fungi Fomitopsis rosea.</title>
        <authorList>
            <person name="Buettner E."/>
            <person name="Kellner H."/>
        </authorList>
    </citation>
    <scope>NUCLEOTIDE SEQUENCE [LARGE SCALE GENOMIC DNA]</scope>
    <source>
        <strain evidence="5 6">DSM 105464</strain>
    </source>
</reference>
<evidence type="ECO:0000313" key="5">
    <source>
        <dbReference type="EMBL" id="TFY64716.1"/>
    </source>
</evidence>
<feature type="signal peptide" evidence="3">
    <location>
        <begin position="1"/>
        <end position="17"/>
    </location>
</feature>
<dbReference type="InterPro" id="IPR045339">
    <property type="entry name" value="DUF6534"/>
</dbReference>
<keyword evidence="2" id="KW-0812">Transmembrane</keyword>
<gene>
    <name evidence="5" type="ORF">EVJ58_g2427</name>
</gene>
<feature type="chain" id="PRO_5021337852" description="DUF6534 domain-containing protein" evidence="3">
    <location>
        <begin position="18"/>
        <end position="323"/>
    </location>
</feature>
<comment type="caution">
    <text evidence="5">The sequence shown here is derived from an EMBL/GenBank/DDBJ whole genome shotgun (WGS) entry which is preliminary data.</text>
</comment>
<dbReference type="Pfam" id="PF20152">
    <property type="entry name" value="DUF6534"/>
    <property type="match status" value="1"/>
</dbReference>
<feature type="transmembrane region" description="Helical" evidence="2">
    <location>
        <begin position="274"/>
        <end position="298"/>
    </location>
</feature>
<sequence>MPFGVCYFHSMLLRVWSIANFGGRCCTTERHNFYRDPGIFDVLAGQEPRHPGPQLKASPSTYSNAVDISEPSRVMTPPCLRPTRPLGKRSEAAYYHAAPSSDMAARCSHRPSPSSRPVRSTRRSMTEDRNDTIGALLVATLITAVGYGVTSMQTYQWYRAFPQDPPIIRWVVMSVCVLDTLHIILIMHMIYYYLVTNYDNPRCAVYGQISIRMQLIIRTFAGLPHQIAALVGTGMGAGTLADWIITLSLVILLRRKKTKFSHKTDSLIDKLTYWTINNGLLTSVVGLAVIFTFVTMPYNMIYMALHPLLSKRTSTPIVYDQWF</sequence>
<evidence type="ECO:0000313" key="6">
    <source>
        <dbReference type="Proteomes" id="UP000298390"/>
    </source>
</evidence>
<dbReference type="EMBL" id="SEKV01000090">
    <property type="protein sequence ID" value="TFY64716.1"/>
    <property type="molecule type" value="Genomic_DNA"/>
</dbReference>
<dbReference type="Proteomes" id="UP000298390">
    <property type="component" value="Unassembled WGS sequence"/>
</dbReference>
<dbReference type="PANTHER" id="PTHR40465:SF1">
    <property type="entry name" value="DUF6534 DOMAIN-CONTAINING PROTEIN"/>
    <property type="match status" value="1"/>
</dbReference>
<feature type="domain" description="DUF6534" evidence="4">
    <location>
        <begin position="239"/>
        <end position="311"/>
    </location>
</feature>
<dbReference type="STRING" id="34475.A0A4Y9YQ71"/>
<name>A0A4Y9YQ71_9APHY</name>
<keyword evidence="3" id="KW-0732">Signal</keyword>
<protein>
    <recommendedName>
        <fullName evidence="4">DUF6534 domain-containing protein</fullName>
    </recommendedName>
</protein>
<feature type="region of interest" description="Disordered" evidence="1">
    <location>
        <begin position="104"/>
        <end position="127"/>
    </location>
</feature>
<evidence type="ECO:0000256" key="2">
    <source>
        <dbReference type="SAM" id="Phobius"/>
    </source>
</evidence>
<keyword evidence="2" id="KW-0472">Membrane</keyword>
<evidence type="ECO:0000259" key="4">
    <source>
        <dbReference type="Pfam" id="PF20152"/>
    </source>
</evidence>
<feature type="transmembrane region" description="Helical" evidence="2">
    <location>
        <begin position="132"/>
        <end position="150"/>
    </location>
</feature>